<gene>
    <name evidence="2" type="ORF">Tco_0911706</name>
</gene>
<keyword evidence="3" id="KW-1185">Reference proteome</keyword>
<proteinExistence type="predicted"/>
<feature type="compositionally biased region" description="Polar residues" evidence="1">
    <location>
        <begin position="243"/>
        <end position="281"/>
    </location>
</feature>
<accession>A0ABQ5CWH4</accession>
<reference evidence="2" key="2">
    <citation type="submission" date="2022-01" db="EMBL/GenBank/DDBJ databases">
        <authorList>
            <person name="Yamashiro T."/>
            <person name="Shiraishi A."/>
            <person name="Satake H."/>
            <person name="Nakayama K."/>
        </authorList>
    </citation>
    <scope>NUCLEOTIDE SEQUENCE</scope>
</reference>
<dbReference type="EMBL" id="BQNB010014705">
    <property type="protein sequence ID" value="GJT31431.1"/>
    <property type="molecule type" value="Genomic_DNA"/>
</dbReference>
<evidence type="ECO:0000313" key="2">
    <source>
        <dbReference type="EMBL" id="GJT31431.1"/>
    </source>
</evidence>
<protein>
    <submittedName>
        <fullName evidence="2">Uncharacterized protein</fullName>
    </submittedName>
</protein>
<sequence>MFQRSRSKAPSDSVTILPRASGKIGVVELYSWTNYQLADILTKQYKRTVRICSSTPKHEEFEPRKLSDAFKKERMNKRSAFVLNNSGGIAVQVNFSSQSITTALSLENGSLFEGESEFENLLHHTEFTQGIQTFFSHKASHKASLKDPKKKAVPLLIPYGRFTKMIIYYVGSTSNVHRRPESPRHLPGDDFLLGNLKFIPKGETDEVFGMAIPKPLITEAIQQSSYYPKYLEMVAKNTKKTPQDSASKQSVHGTKHATTQNGSSSTNQPSQHIRSQQSNGTSGEGDIPPLNWPRSEFRMASRKRRRYEQKVVTEALQLKLTKKQDEVAIDHSHIRRRDICSLLKQAGSDLDKDMRIWDETDNFGAQFLMTNPIEVNSGLKIMLYGQLLVNAPVMISHLLTFFTGQRSTNNIEATTIITTLPEITPFIALPLRVCELEQDMSEVKKTNHSAAVLASIQSQVPTVVDKYLGTKLCALLESMKDSLQICYEILSVAFAPES</sequence>
<feature type="region of interest" description="Disordered" evidence="1">
    <location>
        <begin position="238"/>
        <end position="295"/>
    </location>
</feature>
<reference evidence="2" key="1">
    <citation type="journal article" date="2022" name="Int. J. Mol. Sci.">
        <title>Draft Genome of Tanacetum Coccineum: Genomic Comparison of Closely Related Tanacetum-Family Plants.</title>
        <authorList>
            <person name="Yamashiro T."/>
            <person name="Shiraishi A."/>
            <person name="Nakayama K."/>
            <person name="Satake H."/>
        </authorList>
    </citation>
    <scope>NUCLEOTIDE SEQUENCE</scope>
</reference>
<dbReference type="Proteomes" id="UP001151760">
    <property type="component" value="Unassembled WGS sequence"/>
</dbReference>
<comment type="caution">
    <text evidence="2">The sequence shown here is derived from an EMBL/GenBank/DDBJ whole genome shotgun (WGS) entry which is preliminary data.</text>
</comment>
<evidence type="ECO:0000313" key="3">
    <source>
        <dbReference type="Proteomes" id="UP001151760"/>
    </source>
</evidence>
<name>A0ABQ5CWH4_9ASTR</name>
<evidence type="ECO:0000256" key="1">
    <source>
        <dbReference type="SAM" id="MobiDB-lite"/>
    </source>
</evidence>
<organism evidence="2 3">
    <name type="scientific">Tanacetum coccineum</name>
    <dbReference type="NCBI Taxonomy" id="301880"/>
    <lineage>
        <taxon>Eukaryota</taxon>
        <taxon>Viridiplantae</taxon>
        <taxon>Streptophyta</taxon>
        <taxon>Embryophyta</taxon>
        <taxon>Tracheophyta</taxon>
        <taxon>Spermatophyta</taxon>
        <taxon>Magnoliopsida</taxon>
        <taxon>eudicotyledons</taxon>
        <taxon>Gunneridae</taxon>
        <taxon>Pentapetalae</taxon>
        <taxon>asterids</taxon>
        <taxon>campanulids</taxon>
        <taxon>Asterales</taxon>
        <taxon>Asteraceae</taxon>
        <taxon>Asteroideae</taxon>
        <taxon>Anthemideae</taxon>
        <taxon>Anthemidinae</taxon>
        <taxon>Tanacetum</taxon>
    </lineage>
</organism>